<evidence type="ECO:0000256" key="2">
    <source>
        <dbReference type="ARBA" id="ARBA00023125"/>
    </source>
</evidence>
<keyword evidence="6" id="KW-1185">Reference proteome</keyword>
<evidence type="ECO:0000313" key="5">
    <source>
        <dbReference type="EMBL" id="MBF6225097.1"/>
    </source>
</evidence>
<dbReference type="PANTHER" id="PTHR44688">
    <property type="entry name" value="DNA-BINDING TRANSCRIPTIONAL ACTIVATOR DEVR_DOSR"/>
    <property type="match status" value="1"/>
</dbReference>
<evidence type="ECO:0000256" key="3">
    <source>
        <dbReference type="ARBA" id="ARBA00023163"/>
    </source>
</evidence>
<dbReference type="SUPFAM" id="SSF46894">
    <property type="entry name" value="C-terminal effector domain of the bipartite response regulators"/>
    <property type="match status" value="1"/>
</dbReference>
<keyword evidence="1" id="KW-0805">Transcription regulation</keyword>
<dbReference type="PROSITE" id="PS50043">
    <property type="entry name" value="HTH_LUXR_2"/>
    <property type="match status" value="1"/>
</dbReference>
<feature type="domain" description="HTH luxR-type" evidence="4">
    <location>
        <begin position="361"/>
        <end position="426"/>
    </location>
</feature>
<dbReference type="Pfam" id="PF00196">
    <property type="entry name" value="GerE"/>
    <property type="match status" value="1"/>
</dbReference>
<dbReference type="PRINTS" id="PR00038">
    <property type="entry name" value="HTHLUXR"/>
</dbReference>
<keyword evidence="3" id="KW-0804">Transcription</keyword>
<reference evidence="5 6" key="1">
    <citation type="submission" date="2020-10" db="EMBL/GenBank/DDBJ databases">
        <title>Identification of Nocardia species via Next-generation sequencing and recognition of intraspecies genetic diversity.</title>
        <authorList>
            <person name="Li P."/>
            <person name="Li P."/>
            <person name="Lu B."/>
        </authorList>
    </citation>
    <scope>NUCLEOTIDE SEQUENCE [LARGE SCALE GENOMIC DNA]</scope>
    <source>
        <strain evidence="5 6">N-11</strain>
    </source>
</reference>
<accession>A0ABS0C3X8</accession>
<protein>
    <submittedName>
        <fullName evidence="5">Response regulator transcription factor</fullName>
    </submittedName>
</protein>
<evidence type="ECO:0000313" key="6">
    <source>
        <dbReference type="Proteomes" id="UP000807309"/>
    </source>
</evidence>
<sequence length="434" mass="45816">MHGLPTLGGVDSASCPSKDETLRSLREVIAGPLVDIAARLSRSLAGRWPHQALVIFTRECSGRPRKVAGPAEIVDRIAIAELEAVKAAVALGESSAGEAVLAGARRWSWAVRDDSDTLLLLIPRRRGPLPYPAELAAVFALVATSIRQQVAQASPDYLAESRAASMARARAISELTAAHEAVLAGLLATLRAPGIDDRQARAAATSTASEALIALRSGEVSDRALSEEPPAAAFERLHREIEPLLRARAVTAEFQAPPADGRRLPGEVAHGARAITQSAVLVFIAQPGLDRLRIAWASDLERLVVDIRDTASGQLDTAAVSQGLDGRARTLRADLEVEVVPGWGSRVTARIPLDPPVAAAEQPELSLLNRRERDVLALVAAGMRNKAIAEDLGIAESTVKFHVAGLLKKLAVSSRGEAAVIGLRAGLAARFDSA</sequence>
<evidence type="ECO:0000259" key="4">
    <source>
        <dbReference type="PROSITE" id="PS50043"/>
    </source>
</evidence>
<dbReference type="InterPro" id="IPR016032">
    <property type="entry name" value="Sig_transdc_resp-reg_C-effctor"/>
</dbReference>
<gene>
    <name evidence="5" type="ORF">IU470_08245</name>
</gene>
<dbReference type="InterPro" id="IPR036388">
    <property type="entry name" value="WH-like_DNA-bd_sf"/>
</dbReference>
<dbReference type="PANTHER" id="PTHR44688:SF16">
    <property type="entry name" value="DNA-BINDING TRANSCRIPTIONAL ACTIVATOR DEVR_DOSR"/>
    <property type="match status" value="1"/>
</dbReference>
<comment type="caution">
    <text evidence="5">The sequence shown here is derived from an EMBL/GenBank/DDBJ whole genome shotgun (WGS) entry which is preliminary data.</text>
</comment>
<dbReference type="CDD" id="cd06170">
    <property type="entry name" value="LuxR_C_like"/>
    <property type="match status" value="1"/>
</dbReference>
<dbReference type="InterPro" id="IPR000792">
    <property type="entry name" value="Tscrpt_reg_LuxR_C"/>
</dbReference>
<name>A0ABS0C3X8_9NOCA</name>
<dbReference type="Proteomes" id="UP000807309">
    <property type="component" value="Unassembled WGS sequence"/>
</dbReference>
<keyword evidence="2" id="KW-0238">DNA-binding</keyword>
<evidence type="ECO:0000256" key="1">
    <source>
        <dbReference type="ARBA" id="ARBA00023015"/>
    </source>
</evidence>
<dbReference type="EMBL" id="JADLRE010000005">
    <property type="protein sequence ID" value="MBF6225097.1"/>
    <property type="molecule type" value="Genomic_DNA"/>
</dbReference>
<dbReference type="Gene3D" id="1.10.10.10">
    <property type="entry name" value="Winged helix-like DNA-binding domain superfamily/Winged helix DNA-binding domain"/>
    <property type="match status" value="1"/>
</dbReference>
<dbReference type="SMART" id="SM00421">
    <property type="entry name" value="HTH_LUXR"/>
    <property type="match status" value="1"/>
</dbReference>
<organism evidence="5 6">
    <name type="scientific">Nocardia abscessus</name>
    <dbReference type="NCBI Taxonomy" id="120957"/>
    <lineage>
        <taxon>Bacteria</taxon>
        <taxon>Bacillati</taxon>
        <taxon>Actinomycetota</taxon>
        <taxon>Actinomycetes</taxon>
        <taxon>Mycobacteriales</taxon>
        <taxon>Nocardiaceae</taxon>
        <taxon>Nocardia</taxon>
    </lineage>
</organism>
<proteinExistence type="predicted"/>